<dbReference type="InterPro" id="IPR012340">
    <property type="entry name" value="NA-bd_OB-fold"/>
</dbReference>
<keyword evidence="16" id="KW-1185">Reference proteome</keyword>
<evidence type="ECO:0000256" key="6">
    <source>
        <dbReference type="ARBA" id="ARBA00022741"/>
    </source>
</evidence>
<dbReference type="CDD" id="cd07897">
    <property type="entry name" value="Adenylation_DNA_ligase_Bac1"/>
    <property type="match status" value="1"/>
</dbReference>
<dbReference type="CDD" id="cd07972">
    <property type="entry name" value="OBF_DNA_ligase_Arch_LigB"/>
    <property type="match status" value="1"/>
</dbReference>
<accession>A0AAP2DZG9</accession>
<keyword evidence="3" id="KW-0132">Cell division</keyword>
<dbReference type="RefSeq" id="WP_254084244.1">
    <property type="nucleotide sequence ID" value="NZ_JAHESE010000008.1"/>
</dbReference>
<keyword evidence="11" id="KW-0234">DNA repair</keyword>
<dbReference type="GO" id="GO:0046872">
    <property type="term" value="F:metal ion binding"/>
    <property type="evidence" value="ECO:0007669"/>
    <property type="project" value="UniProtKB-KW"/>
</dbReference>
<evidence type="ECO:0000256" key="1">
    <source>
        <dbReference type="ARBA" id="ARBA00012727"/>
    </source>
</evidence>
<proteinExistence type="predicted"/>
<evidence type="ECO:0000256" key="13">
    <source>
        <dbReference type="ARBA" id="ARBA00034003"/>
    </source>
</evidence>
<comment type="caution">
    <text evidence="15">The sequence shown here is derived from an EMBL/GenBank/DDBJ whole genome shotgun (WGS) entry which is preliminary data.</text>
</comment>
<reference evidence="15 16" key="1">
    <citation type="submission" date="2021-05" db="EMBL/GenBank/DDBJ databases">
        <title>A Polyphasic approach of four new species of the genus Ohtaekwangia: Ohtaekwangia histidinii sp. nov., Ohtaekwangia cretensis sp. nov., Ohtaekwangia indiensis sp. nov., Ohtaekwangia reichenbachii sp. nov. from diverse environment.</title>
        <authorList>
            <person name="Octaviana S."/>
        </authorList>
    </citation>
    <scope>NUCLEOTIDE SEQUENCE [LARGE SCALE GENOMIC DNA]</scope>
    <source>
        <strain evidence="15 16">PWU5</strain>
    </source>
</reference>
<dbReference type="GO" id="GO:0006310">
    <property type="term" value="P:DNA recombination"/>
    <property type="evidence" value="ECO:0007669"/>
    <property type="project" value="UniProtKB-KW"/>
</dbReference>
<dbReference type="SUPFAM" id="SSF117018">
    <property type="entry name" value="ATP-dependent DNA ligase DNA-binding domain"/>
    <property type="match status" value="1"/>
</dbReference>
<gene>
    <name evidence="15" type="ORF">KK062_10465</name>
</gene>
<dbReference type="InterPro" id="IPR012310">
    <property type="entry name" value="DNA_ligase_ATP-dep_cent"/>
</dbReference>
<keyword evidence="4" id="KW-0235">DNA replication</keyword>
<evidence type="ECO:0000256" key="4">
    <source>
        <dbReference type="ARBA" id="ARBA00022705"/>
    </source>
</evidence>
<dbReference type="SUPFAM" id="SSF50249">
    <property type="entry name" value="Nucleic acid-binding proteins"/>
    <property type="match status" value="1"/>
</dbReference>
<keyword evidence="8" id="KW-0067">ATP-binding</keyword>
<name>A0AAP2DZG9_9BACT</name>
<keyword evidence="5" id="KW-0479">Metal-binding</keyword>
<dbReference type="InterPro" id="IPR012309">
    <property type="entry name" value="DNA_ligase_ATP-dep_C"/>
</dbReference>
<dbReference type="InterPro" id="IPR036599">
    <property type="entry name" value="DNA_ligase_N_sf"/>
</dbReference>
<dbReference type="Gene3D" id="3.30.470.30">
    <property type="entry name" value="DNA ligase/mRNA capping enzyme"/>
    <property type="match status" value="1"/>
</dbReference>
<evidence type="ECO:0000256" key="7">
    <source>
        <dbReference type="ARBA" id="ARBA00022763"/>
    </source>
</evidence>
<keyword evidence="6" id="KW-0547">Nucleotide-binding</keyword>
<dbReference type="Pfam" id="PF04675">
    <property type="entry name" value="DNA_ligase_A_N"/>
    <property type="match status" value="1"/>
</dbReference>
<evidence type="ECO:0000256" key="12">
    <source>
        <dbReference type="ARBA" id="ARBA00023306"/>
    </source>
</evidence>
<dbReference type="GO" id="GO:0003677">
    <property type="term" value="F:DNA binding"/>
    <property type="evidence" value="ECO:0007669"/>
    <property type="project" value="InterPro"/>
</dbReference>
<dbReference type="Gene3D" id="1.10.3260.10">
    <property type="entry name" value="DNA ligase, ATP-dependent, N-terminal domain"/>
    <property type="match status" value="1"/>
</dbReference>
<dbReference type="GO" id="GO:0006281">
    <property type="term" value="P:DNA repair"/>
    <property type="evidence" value="ECO:0007669"/>
    <property type="project" value="UniProtKB-KW"/>
</dbReference>
<dbReference type="InterPro" id="IPR026333">
    <property type="entry name" value="ATP_dep_DNA_lig_pp_1105_fam"/>
</dbReference>
<evidence type="ECO:0000259" key="14">
    <source>
        <dbReference type="PROSITE" id="PS50160"/>
    </source>
</evidence>
<evidence type="ECO:0000313" key="15">
    <source>
        <dbReference type="EMBL" id="MBT1708649.1"/>
    </source>
</evidence>
<dbReference type="GO" id="GO:0006260">
    <property type="term" value="P:DNA replication"/>
    <property type="evidence" value="ECO:0007669"/>
    <property type="project" value="UniProtKB-KW"/>
</dbReference>
<evidence type="ECO:0000313" key="16">
    <source>
        <dbReference type="Proteomes" id="UP001319080"/>
    </source>
</evidence>
<dbReference type="InterPro" id="IPR012308">
    <property type="entry name" value="DNA_ligase_ATP-dep_N"/>
</dbReference>
<protein>
    <recommendedName>
        <fullName evidence="1">DNA ligase (ATP)</fullName>
        <ecNumber evidence="1">6.5.1.1</ecNumber>
    </recommendedName>
</protein>
<dbReference type="Pfam" id="PF04679">
    <property type="entry name" value="DNA_ligase_A_C"/>
    <property type="match status" value="1"/>
</dbReference>
<sequence length="525" mass="60684">MKNFANLFTALDQTTKTLGKIDALVNYFRQAPDADKLWAMALLSHRRPKRTVNTTLLATWASAQAGLPLWLFEESYHVVGDLAETITLLLPPPRTASDESLTHWIEFIRALEPLTIEEKQAQIYDAWSRLDHTERFVFNKLITGGFRMGVSQQLMVKALAKHTGTRETVLAHKLMGNWTPDQNTFTQLLEEEQHDISRPYPFYLAYALEDDVATLGAPEEWYAEHKWDGIRGQIIVRDRQLFVWSRGEELVTDKYPEYTVMLDLLPDGTVLDGEILPFHEDRPLSFNHLQTRIGRKTLSTKLLREVPVAFVAYDVLEWEGTDLRERPMHDRRAILETICAQPHPTLRLSALVTVDTWEALAAERQRARELVSEGIMLKRKTSSYRTGRRRGDWWKWKIDPLTVDAVMIYAMHGAGRRANLYTDYTFAVWDQGQLVPFTKAYSGLTDDEIRAVDRWIKQNTLERFGPVRSVKPELVFEIAFEGIAKSTRHKSGIALRFPRIRRWRQDKPAAEADTLESLRLLLDER</sequence>
<evidence type="ECO:0000256" key="3">
    <source>
        <dbReference type="ARBA" id="ARBA00022618"/>
    </source>
</evidence>
<dbReference type="AlphaFoldDB" id="A0AAP2DZG9"/>
<dbReference type="PROSITE" id="PS00697">
    <property type="entry name" value="DNA_LIGASE_A1"/>
    <property type="match status" value="1"/>
</dbReference>
<dbReference type="Gene3D" id="2.40.50.140">
    <property type="entry name" value="Nucleic acid-binding proteins"/>
    <property type="match status" value="1"/>
</dbReference>
<organism evidence="15 16">
    <name type="scientific">Dawidia cretensis</name>
    <dbReference type="NCBI Taxonomy" id="2782350"/>
    <lineage>
        <taxon>Bacteria</taxon>
        <taxon>Pseudomonadati</taxon>
        <taxon>Bacteroidota</taxon>
        <taxon>Cytophagia</taxon>
        <taxon>Cytophagales</taxon>
        <taxon>Chryseotaleaceae</taxon>
        <taxon>Dawidia</taxon>
    </lineage>
</organism>
<feature type="domain" description="ATP-dependent DNA ligase family profile" evidence="14">
    <location>
        <begin position="301"/>
        <end position="430"/>
    </location>
</feature>
<evidence type="ECO:0000256" key="2">
    <source>
        <dbReference type="ARBA" id="ARBA00022598"/>
    </source>
</evidence>
<dbReference type="InterPro" id="IPR016059">
    <property type="entry name" value="DNA_ligase_ATP-dep_CS"/>
</dbReference>
<keyword evidence="7" id="KW-0227">DNA damage</keyword>
<keyword evidence="2 15" id="KW-0436">Ligase</keyword>
<evidence type="ECO:0000256" key="9">
    <source>
        <dbReference type="ARBA" id="ARBA00022842"/>
    </source>
</evidence>
<dbReference type="GO" id="GO:0051301">
    <property type="term" value="P:cell division"/>
    <property type="evidence" value="ECO:0007669"/>
    <property type="project" value="UniProtKB-KW"/>
</dbReference>
<dbReference type="GO" id="GO:0003910">
    <property type="term" value="F:DNA ligase (ATP) activity"/>
    <property type="evidence" value="ECO:0007669"/>
    <property type="project" value="UniProtKB-EC"/>
</dbReference>
<keyword evidence="10" id="KW-0233">DNA recombination</keyword>
<dbReference type="Pfam" id="PF01068">
    <property type="entry name" value="DNA_ligase_A_M"/>
    <property type="match status" value="1"/>
</dbReference>
<dbReference type="PROSITE" id="PS50160">
    <property type="entry name" value="DNA_LIGASE_A3"/>
    <property type="match status" value="1"/>
</dbReference>
<evidence type="ECO:0000256" key="11">
    <source>
        <dbReference type="ARBA" id="ARBA00023204"/>
    </source>
</evidence>
<evidence type="ECO:0000256" key="8">
    <source>
        <dbReference type="ARBA" id="ARBA00022840"/>
    </source>
</evidence>
<dbReference type="PANTHER" id="PTHR45674:SF13">
    <property type="entry name" value="DNA LIGASE-RELATED"/>
    <property type="match status" value="1"/>
</dbReference>
<dbReference type="NCBIfam" id="NF006701">
    <property type="entry name" value="PRK09247.1"/>
    <property type="match status" value="1"/>
</dbReference>
<dbReference type="EMBL" id="JAHESE010000008">
    <property type="protein sequence ID" value="MBT1708649.1"/>
    <property type="molecule type" value="Genomic_DNA"/>
</dbReference>
<evidence type="ECO:0000256" key="10">
    <source>
        <dbReference type="ARBA" id="ARBA00023172"/>
    </source>
</evidence>
<dbReference type="NCBIfam" id="TIGR04120">
    <property type="entry name" value="DNA_lig_bact"/>
    <property type="match status" value="1"/>
</dbReference>
<dbReference type="Proteomes" id="UP001319080">
    <property type="component" value="Unassembled WGS sequence"/>
</dbReference>
<keyword evidence="9" id="KW-0460">Magnesium</keyword>
<evidence type="ECO:0000256" key="5">
    <source>
        <dbReference type="ARBA" id="ARBA00022723"/>
    </source>
</evidence>
<dbReference type="PANTHER" id="PTHR45674">
    <property type="entry name" value="DNA LIGASE 1/3 FAMILY MEMBER"/>
    <property type="match status" value="1"/>
</dbReference>
<dbReference type="SUPFAM" id="SSF56091">
    <property type="entry name" value="DNA ligase/mRNA capping enzyme, catalytic domain"/>
    <property type="match status" value="1"/>
</dbReference>
<comment type="catalytic activity">
    <reaction evidence="13">
        <text>ATP + (deoxyribonucleotide)n-3'-hydroxyl + 5'-phospho-(deoxyribonucleotide)m = (deoxyribonucleotide)n+m + AMP + diphosphate.</text>
        <dbReference type="EC" id="6.5.1.1"/>
    </reaction>
</comment>
<keyword evidence="12" id="KW-0131">Cell cycle</keyword>
<dbReference type="InterPro" id="IPR050191">
    <property type="entry name" value="ATP-dep_DNA_ligase"/>
</dbReference>
<dbReference type="GO" id="GO:0005524">
    <property type="term" value="F:ATP binding"/>
    <property type="evidence" value="ECO:0007669"/>
    <property type="project" value="UniProtKB-KW"/>
</dbReference>
<dbReference type="EC" id="6.5.1.1" evidence="1"/>